<sequence>MPDISSQTGMLGFNLGIMPPVEETSMASNESFDVSVRHSDPSESLQSSEASFSADAGQVQSYANIIDNDDDDDDDDNDDELDEVDGDDDAVTMELTGTVDLGAVHNDDDDDVDEDEDGNEGPDVVAGADLSMAASNDGVSATDSADAVSFFNMLMQSSAADQQTSLLDNIMSQFGQAQLPANTDNTTHSATDADYTRVAMPADDADEEQDATIHHDAADIAVSEAAGTSDYAGDGASSEEDEDVGNDNDDAVTMELTGIVARLPDDPDSDADHDANEHADMFAVASTESQYATPAGLAVGIFEAYRHRQLVPNVAPAVLELAEVPLRFEPLFRKAELKARLEYCSALSGLFEADQAVGQTAAIETSSFEDDASFFGTQNDLLASRQEELLLRVSKAQQRLAQQTPTREASKLSGETAELRTRLLHARKERDAASTTIEQLSTEIRALQATSTSFDRQLSERKSAQQVLLAVNGLQPADMATDCCDFIYDGFSRLHFGGSAEFTSLHPDVDWAAAIRSAIGAPDQTMRQYTIAAMKANAVLKGMLEDVRRVKRHTFVELGCSDGIQVRVQFFSRAHRRRFHLHIPLATVESYSQLHLETEFDWATEVLYGDVDTARLRACLRACRISPSHPVLSIYEHVESSMAAF</sequence>
<gene>
    <name evidence="1" type="ORF">IWQ57_002968</name>
</gene>
<reference evidence="1" key="1">
    <citation type="submission" date="2022-07" db="EMBL/GenBank/DDBJ databases">
        <title>Phylogenomic reconstructions and comparative analyses of Kickxellomycotina fungi.</title>
        <authorList>
            <person name="Reynolds N.K."/>
            <person name="Stajich J.E."/>
            <person name="Barry K."/>
            <person name="Grigoriev I.V."/>
            <person name="Crous P."/>
            <person name="Smith M.E."/>
        </authorList>
    </citation>
    <scope>NUCLEOTIDE SEQUENCE</scope>
    <source>
        <strain evidence="1">CBS 109366</strain>
    </source>
</reference>
<name>A0ACC1JY18_9FUNG</name>
<proteinExistence type="predicted"/>
<dbReference type="Proteomes" id="UP001140234">
    <property type="component" value="Unassembled WGS sequence"/>
</dbReference>
<keyword evidence="2" id="KW-1185">Reference proteome</keyword>
<accession>A0ACC1JY18</accession>
<comment type="caution">
    <text evidence="1">The sequence shown here is derived from an EMBL/GenBank/DDBJ whole genome shotgun (WGS) entry which is preliminary data.</text>
</comment>
<dbReference type="EMBL" id="JANBUJ010000870">
    <property type="protein sequence ID" value="KAJ2769757.1"/>
    <property type="molecule type" value="Genomic_DNA"/>
</dbReference>
<protein>
    <submittedName>
        <fullName evidence="1">Uncharacterized protein</fullName>
    </submittedName>
</protein>
<evidence type="ECO:0000313" key="1">
    <source>
        <dbReference type="EMBL" id="KAJ2769757.1"/>
    </source>
</evidence>
<evidence type="ECO:0000313" key="2">
    <source>
        <dbReference type="Proteomes" id="UP001140234"/>
    </source>
</evidence>
<organism evidence="1 2">
    <name type="scientific">Coemansia nantahalensis</name>
    <dbReference type="NCBI Taxonomy" id="2789366"/>
    <lineage>
        <taxon>Eukaryota</taxon>
        <taxon>Fungi</taxon>
        <taxon>Fungi incertae sedis</taxon>
        <taxon>Zoopagomycota</taxon>
        <taxon>Kickxellomycotina</taxon>
        <taxon>Kickxellomycetes</taxon>
        <taxon>Kickxellales</taxon>
        <taxon>Kickxellaceae</taxon>
        <taxon>Coemansia</taxon>
    </lineage>
</organism>